<reference evidence="3 4" key="1">
    <citation type="journal article" date="2019" name="New Phytol.">
        <title>Comparative genomics reveals unique wood-decay strategies and fruiting body development in the Schizophyllaceae.</title>
        <authorList>
            <person name="Almasi E."/>
            <person name="Sahu N."/>
            <person name="Krizsan K."/>
            <person name="Balint B."/>
            <person name="Kovacs G.M."/>
            <person name="Kiss B."/>
            <person name="Cseklye J."/>
            <person name="Drula E."/>
            <person name="Henrissat B."/>
            <person name="Nagy I."/>
            <person name="Chovatia M."/>
            <person name="Adam C."/>
            <person name="LaButti K."/>
            <person name="Lipzen A."/>
            <person name="Riley R."/>
            <person name="Grigoriev I.V."/>
            <person name="Nagy L.G."/>
        </authorList>
    </citation>
    <scope>NUCLEOTIDE SEQUENCE [LARGE SCALE GENOMIC DNA]</scope>
    <source>
        <strain evidence="3 4">NL-1724</strain>
    </source>
</reference>
<feature type="compositionally biased region" description="Low complexity" evidence="2">
    <location>
        <begin position="681"/>
        <end position="695"/>
    </location>
</feature>
<sequence length="841" mass="93543">MSISSISLTALSFSKSLTDIPLVQHTLLALDDDEDYQQLWTLEWNWGFKRGELPHRSHLNRLELRSDMLESYQNKGWMLSPTQETLQAMVKVLSHNSRADASSRKTLGEGFFKAEYEYDIKAIQLHDPSEQRAIYATLQDGTSRAFAYPYEDLPKVKSQAHPLFVIFVADYLLMHAIPFDYFCYTRVFRRPIIDLTRVWQRRPPIDFIYGPDIPKEHRHPRSMCGSDLQATADSSSVVSSSADLTKRTDTTIAPNPQKESLAEVSIFVAHNWASIPGSQCTPSAVALGKRKRGAEPDLEGAACRLSSDTLARIPQCEPDANQRIHIWMDKQATHADNQECRSPDATLEAAVALARYTEEASRDPEEVLCAMKRLPTGIVPHGQMRDTSRYSSNTWAHQEKCPSEGFARTTWMSGMTCSKHLLFQVDSLNIYAPLISHPATAANIAYIIGFSVRSASHRRAAGASAERAQAQSRGGLDRNRGSETQERESQEKRRYCALRPHPPPSMTWTLTPPSNPEPPTTAALREAAAILIATLALASTLVQILASTLTLASPITRIALTDDPGVLPVVLLSLAFPHVGMRYGAYQVNHHLDRYHSQNITVRYNDKESRINRDTTTGKYHCPCGAIQHARRSGLVLRRLCARKVHPPPDTNVCEEAATDDESYGDHNKGQRPSSRKRKAASGAGAPSSLSAPGRMLASSASSRETRALPQRRIRHVRSPSGSSDDEDLDVVVVIKRPPPPLPVRRGSAPAAHKTPTTAQRNGSHAPAAAQHVLDGDEDEQAEDDPSGMDPATTVDIQDHELDRVIKEEEQRNAQLKRKYYEVLKEQSETLKKKIRMAKKE</sequence>
<evidence type="ECO:0000313" key="3">
    <source>
        <dbReference type="EMBL" id="TRM63453.1"/>
    </source>
</evidence>
<accession>A0A550CF70</accession>
<dbReference type="AlphaFoldDB" id="A0A550CF70"/>
<feature type="compositionally biased region" description="Acidic residues" evidence="2">
    <location>
        <begin position="776"/>
        <end position="787"/>
    </location>
</feature>
<dbReference type="Proteomes" id="UP000320762">
    <property type="component" value="Unassembled WGS sequence"/>
</dbReference>
<feature type="region of interest" description="Disordered" evidence="2">
    <location>
        <begin position="461"/>
        <end position="493"/>
    </location>
</feature>
<dbReference type="EMBL" id="VDMD01000009">
    <property type="protein sequence ID" value="TRM63453.1"/>
    <property type="molecule type" value="Genomic_DNA"/>
</dbReference>
<comment type="caution">
    <text evidence="3">The sequence shown here is derived from an EMBL/GenBank/DDBJ whole genome shotgun (WGS) entry which is preliminary data.</text>
</comment>
<dbReference type="OrthoDB" id="2953449at2759"/>
<evidence type="ECO:0000256" key="2">
    <source>
        <dbReference type="SAM" id="MobiDB-lite"/>
    </source>
</evidence>
<proteinExistence type="predicted"/>
<keyword evidence="1" id="KW-0175">Coiled coil</keyword>
<keyword evidence="4" id="KW-1185">Reference proteome</keyword>
<gene>
    <name evidence="3" type="ORF">BD626DRAFT_629985</name>
</gene>
<name>A0A550CF70_9AGAR</name>
<protein>
    <submittedName>
        <fullName evidence="3">Uncharacterized protein</fullName>
    </submittedName>
</protein>
<evidence type="ECO:0000256" key="1">
    <source>
        <dbReference type="SAM" id="Coils"/>
    </source>
</evidence>
<feature type="compositionally biased region" description="Basic and acidic residues" evidence="2">
    <location>
        <begin position="475"/>
        <end position="493"/>
    </location>
</feature>
<organism evidence="3 4">
    <name type="scientific">Schizophyllum amplum</name>
    <dbReference type="NCBI Taxonomy" id="97359"/>
    <lineage>
        <taxon>Eukaryota</taxon>
        <taxon>Fungi</taxon>
        <taxon>Dikarya</taxon>
        <taxon>Basidiomycota</taxon>
        <taxon>Agaricomycotina</taxon>
        <taxon>Agaricomycetes</taxon>
        <taxon>Agaricomycetidae</taxon>
        <taxon>Agaricales</taxon>
        <taxon>Schizophyllaceae</taxon>
        <taxon>Schizophyllum</taxon>
    </lineage>
</organism>
<feature type="compositionally biased region" description="Low complexity" evidence="2">
    <location>
        <begin position="461"/>
        <end position="473"/>
    </location>
</feature>
<evidence type="ECO:0000313" key="4">
    <source>
        <dbReference type="Proteomes" id="UP000320762"/>
    </source>
</evidence>
<feature type="region of interest" description="Disordered" evidence="2">
    <location>
        <begin position="647"/>
        <end position="798"/>
    </location>
</feature>
<feature type="coiled-coil region" evidence="1">
    <location>
        <begin position="799"/>
        <end position="841"/>
    </location>
</feature>